<comment type="subcellular location">
    <subcellularLocation>
        <location evidence="1">Nucleus</location>
    </subcellularLocation>
</comment>
<evidence type="ECO:0000256" key="1">
    <source>
        <dbReference type="ARBA" id="ARBA00004123"/>
    </source>
</evidence>
<feature type="domain" description="HTH myb-type" evidence="3">
    <location>
        <begin position="112"/>
        <end position="148"/>
    </location>
</feature>
<accession>A0A6A2XK60</accession>
<sequence length="158" mass="18023">MLKKLVDKERAHARAVVESERAAVQRVEEALQEREQMYRDSGKQVMDIEDVLRLPVVMKLTLTKVHGPRKKTIVSSLTSDPTVKVVGVPIPKAVGLLRCGKSCRLRWINYLRPDFKRGNFTEGDELVIKLHSLLGNKWSLIAGRLPERIEEEEEHSCV</sequence>
<dbReference type="Pfam" id="PF16712">
    <property type="entry name" value="SCAB_CC"/>
    <property type="match status" value="1"/>
</dbReference>
<dbReference type="AlphaFoldDB" id="A0A6A2XK60"/>
<dbReference type="InterPro" id="IPR017930">
    <property type="entry name" value="Myb_dom"/>
</dbReference>
<evidence type="ECO:0000256" key="2">
    <source>
        <dbReference type="ARBA" id="ARBA00023242"/>
    </source>
</evidence>
<evidence type="ECO:0000313" key="4">
    <source>
        <dbReference type="EMBL" id="KAE8654204.1"/>
    </source>
</evidence>
<dbReference type="EMBL" id="VEPZ02001788">
    <property type="protein sequence ID" value="KAE8654204.1"/>
    <property type="molecule type" value="Genomic_DNA"/>
</dbReference>
<reference evidence="4" key="1">
    <citation type="submission" date="2019-09" db="EMBL/GenBank/DDBJ databases">
        <title>Draft genome information of white flower Hibiscus syriacus.</title>
        <authorList>
            <person name="Kim Y.-M."/>
        </authorList>
    </citation>
    <scope>NUCLEOTIDE SEQUENCE [LARGE SCALE GENOMIC DNA]</scope>
    <source>
        <strain evidence="4">YM2019G1</strain>
    </source>
</reference>
<evidence type="ECO:0000313" key="5">
    <source>
        <dbReference type="Proteomes" id="UP000436088"/>
    </source>
</evidence>
<comment type="caution">
    <text evidence="4">The sequence shown here is derived from an EMBL/GenBank/DDBJ whole genome shotgun (WGS) entry which is preliminary data.</text>
</comment>
<organism evidence="4 5">
    <name type="scientific">Hibiscus syriacus</name>
    <name type="common">Rose of Sharon</name>
    <dbReference type="NCBI Taxonomy" id="106335"/>
    <lineage>
        <taxon>Eukaryota</taxon>
        <taxon>Viridiplantae</taxon>
        <taxon>Streptophyta</taxon>
        <taxon>Embryophyta</taxon>
        <taxon>Tracheophyta</taxon>
        <taxon>Spermatophyta</taxon>
        <taxon>Magnoliopsida</taxon>
        <taxon>eudicotyledons</taxon>
        <taxon>Gunneridae</taxon>
        <taxon>Pentapetalae</taxon>
        <taxon>rosids</taxon>
        <taxon>malvids</taxon>
        <taxon>Malvales</taxon>
        <taxon>Malvaceae</taxon>
        <taxon>Malvoideae</taxon>
        <taxon>Hibiscus</taxon>
    </lineage>
</organism>
<evidence type="ECO:0000259" key="3">
    <source>
        <dbReference type="PROSITE" id="PS51294"/>
    </source>
</evidence>
<dbReference type="PROSITE" id="PS51294">
    <property type="entry name" value="HTH_MYB"/>
    <property type="match status" value="1"/>
</dbReference>
<dbReference type="Gene3D" id="1.10.10.60">
    <property type="entry name" value="Homeodomain-like"/>
    <property type="match status" value="2"/>
</dbReference>
<dbReference type="PANTHER" id="PTHR47999">
    <property type="entry name" value="TRANSCRIPTION FACTOR MYB8-RELATED-RELATED"/>
    <property type="match status" value="1"/>
</dbReference>
<dbReference type="PANTHER" id="PTHR47999:SF124">
    <property type="entry name" value="MYB TRANSCRIPTION FACTOR 42"/>
    <property type="match status" value="1"/>
</dbReference>
<name>A0A6A2XK60_HIBSY</name>
<dbReference type="GO" id="GO:0005634">
    <property type="term" value="C:nucleus"/>
    <property type="evidence" value="ECO:0007669"/>
    <property type="project" value="UniProtKB-SubCell"/>
</dbReference>
<dbReference type="InterPro" id="IPR009057">
    <property type="entry name" value="Homeodomain-like_sf"/>
</dbReference>
<keyword evidence="2" id="KW-0539">Nucleus</keyword>
<gene>
    <name evidence="4" type="ORF">F3Y22_tig00117056pilonHSYRG01111</name>
</gene>
<dbReference type="Proteomes" id="UP000436088">
    <property type="component" value="Unassembled WGS sequence"/>
</dbReference>
<proteinExistence type="predicted"/>
<keyword evidence="5" id="KW-1185">Reference proteome</keyword>
<dbReference type="InterPro" id="IPR032009">
    <property type="entry name" value="SCAB_CC"/>
</dbReference>
<dbReference type="InterPro" id="IPR015495">
    <property type="entry name" value="Myb_TF_plants"/>
</dbReference>
<protein>
    <recommendedName>
        <fullName evidence="3">HTH myb-type domain-containing protein</fullName>
    </recommendedName>
</protein>
<dbReference type="SUPFAM" id="SSF46689">
    <property type="entry name" value="Homeodomain-like"/>
    <property type="match status" value="1"/>
</dbReference>